<dbReference type="RefSeq" id="XP_068350361.1">
    <property type="nucleotide sequence ID" value="XM_068510907.1"/>
</dbReference>
<dbReference type="Proteomes" id="UP000179807">
    <property type="component" value="Unassembled WGS sequence"/>
</dbReference>
<dbReference type="GeneID" id="94845611"/>
<name>A0A1J4JDP7_9EUKA</name>
<proteinExistence type="predicted"/>
<dbReference type="VEuPathDB" id="TrichDB:TRFO_36574"/>
<evidence type="ECO:0000313" key="2">
    <source>
        <dbReference type="EMBL" id="OHS97224.1"/>
    </source>
</evidence>
<dbReference type="AlphaFoldDB" id="A0A1J4JDP7"/>
<dbReference type="EMBL" id="MLAK01001128">
    <property type="protein sequence ID" value="OHS97224.1"/>
    <property type="molecule type" value="Genomic_DNA"/>
</dbReference>
<accession>A0A1J4JDP7</accession>
<feature type="compositionally biased region" description="Polar residues" evidence="1">
    <location>
        <begin position="128"/>
        <end position="138"/>
    </location>
</feature>
<protein>
    <recommendedName>
        <fullName evidence="4">F5/8 type C domain-containing protein</fullName>
    </recommendedName>
</protein>
<dbReference type="Gene3D" id="2.60.120.260">
    <property type="entry name" value="Galactose-binding domain-like"/>
    <property type="match status" value="1"/>
</dbReference>
<dbReference type="InterPro" id="IPR008979">
    <property type="entry name" value="Galactose-bd-like_sf"/>
</dbReference>
<dbReference type="SUPFAM" id="SSF49785">
    <property type="entry name" value="Galactose-binding domain-like"/>
    <property type="match status" value="1"/>
</dbReference>
<dbReference type="OrthoDB" id="19132at2759"/>
<keyword evidence="3" id="KW-1185">Reference proteome</keyword>
<feature type="region of interest" description="Disordered" evidence="1">
    <location>
        <begin position="128"/>
        <end position="148"/>
    </location>
</feature>
<evidence type="ECO:0000313" key="3">
    <source>
        <dbReference type="Proteomes" id="UP000179807"/>
    </source>
</evidence>
<evidence type="ECO:0008006" key="4">
    <source>
        <dbReference type="Google" id="ProtNLM"/>
    </source>
</evidence>
<sequence length="452" mass="52400">MRKNISLSTRGFQNLHYSKYTDLFEFIVYKKVYKCCRFVADFLSAKAARLHFSDPTATELILSTKSKGDFNTVIDLAYGNSLEINEFNKDFYEEISQKIENEELFLASIDIDTEYKKQNSNGMNNIDQNITKQNGHQSNNANNNEIDQSTNSLIEKMFQRIKKKKSFSNGLNIDEEINYISSHFYTISIETLTKFTDYDILYSILTNNSLVISNEDQLIQTLSKLSNENKEFYSLFEFVHFENVSPEEISNFTQSFNISFLNAQIWNSISSRLKIDIRNQHDINIDRYQYVSFENEGIFSTFISKSGTNNETNLNTISLTDLVKVSVSSGDANFLYNGQQFGSNNVPNSWIMFEFVDTKMLITSYEIKCYSTVTYNMKQWILEGSNNQDEWIELDSKNTSSLNEARATRIFDIDKIRIPFRFIRIRHTGFNGVSTAQMFIGGIDFRGRLYNS</sequence>
<gene>
    <name evidence="2" type="ORF">TRFO_36574</name>
</gene>
<organism evidence="2 3">
    <name type="scientific">Tritrichomonas foetus</name>
    <dbReference type="NCBI Taxonomy" id="1144522"/>
    <lineage>
        <taxon>Eukaryota</taxon>
        <taxon>Metamonada</taxon>
        <taxon>Parabasalia</taxon>
        <taxon>Tritrichomonadida</taxon>
        <taxon>Tritrichomonadidae</taxon>
        <taxon>Tritrichomonas</taxon>
    </lineage>
</organism>
<evidence type="ECO:0000256" key="1">
    <source>
        <dbReference type="SAM" id="MobiDB-lite"/>
    </source>
</evidence>
<comment type="caution">
    <text evidence="2">The sequence shown here is derived from an EMBL/GenBank/DDBJ whole genome shotgun (WGS) entry which is preliminary data.</text>
</comment>
<reference evidence="2" key="1">
    <citation type="submission" date="2016-10" db="EMBL/GenBank/DDBJ databases">
        <authorList>
            <person name="Benchimol M."/>
            <person name="Almeida L.G."/>
            <person name="Vasconcelos A.T."/>
            <person name="Perreira-Neves A."/>
            <person name="Rosa I.A."/>
            <person name="Tasca T."/>
            <person name="Bogo M.R."/>
            <person name="de Souza W."/>
        </authorList>
    </citation>
    <scope>NUCLEOTIDE SEQUENCE [LARGE SCALE GENOMIC DNA]</scope>
    <source>
        <strain evidence="2">K</strain>
    </source>
</reference>